<evidence type="ECO:0000313" key="3">
    <source>
        <dbReference type="Proteomes" id="UP001642409"/>
    </source>
</evidence>
<organism evidence="1">
    <name type="scientific">Hexamita inflata</name>
    <dbReference type="NCBI Taxonomy" id="28002"/>
    <lineage>
        <taxon>Eukaryota</taxon>
        <taxon>Metamonada</taxon>
        <taxon>Diplomonadida</taxon>
        <taxon>Hexamitidae</taxon>
        <taxon>Hexamitinae</taxon>
        <taxon>Hexamita</taxon>
    </lineage>
</organism>
<dbReference type="EMBL" id="CATOUU010001019">
    <property type="protein sequence ID" value="CAI9967304.1"/>
    <property type="molecule type" value="Genomic_DNA"/>
</dbReference>
<comment type="caution">
    <text evidence="1">The sequence shown here is derived from an EMBL/GenBank/DDBJ whole genome shotgun (WGS) entry which is preliminary data.</text>
</comment>
<protein>
    <submittedName>
        <fullName evidence="2">Hypothetical_protein</fullName>
    </submittedName>
</protein>
<gene>
    <name evidence="1" type="ORF">HINF_LOCUS54949</name>
    <name evidence="2" type="ORF">HINF_LOCUS72975</name>
</gene>
<accession>A0AA86QWF1</accession>
<proteinExistence type="predicted"/>
<name>A0AA86QWF1_9EUKA</name>
<keyword evidence="3" id="KW-1185">Reference proteome</keyword>
<evidence type="ECO:0000313" key="1">
    <source>
        <dbReference type="EMBL" id="CAI9967304.1"/>
    </source>
</evidence>
<reference evidence="2 3" key="2">
    <citation type="submission" date="2024-07" db="EMBL/GenBank/DDBJ databases">
        <authorList>
            <person name="Akdeniz Z."/>
        </authorList>
    </citation>
    <scope>NUCLEOTIDE SEQUENCE [LARGE SCALE GENOMIC DNA]</scope>
</reference>
<dbReference type="Proteomes" id="UP001642409">
    <property type="component" value="Unassembled WGS sequence"/>
</dbReference>
<sequence length="117" mass="13014">MYFCIALSCAFLQYLLIPVNVSVNTTIIAIIIMSTLLSARISSICTLTLYQYLYLSVIISCPFQDTTIESNICSHVSTAGFKSVQQSLNSKRSFVLAKITQSQIEGEINFRSARICK</sequence>
<evidence type="ECO:0000313" key="2">
    <source>
        <dbReference type="EMBL" id="CAL6104837.1"/>
    </source>
</evidence>
<dbReference type="AlphaFoldDB" id="A0AA86QWF1"/>
<reference evidence="1" key="1">
    <citation type="submission" date="2023-06" db="EMBL/GenBank/DDBJ databases">
        <authorList>
            <person name="Kurt Z."/>
        </authorList>
    </citation>
    <scope>NUCLEOTIDE SEQUENCE</scope>
</reference>
<dbReference type="EMBL" id="CAXDID020000588">
    <property type="protein sequence ID" value="CAL6104837.1"/>
    <property type="molecule type" value="Genomic_DNA"/>
</dbReference>